<protein>
    <recommendedName>
        <fullName evidence="3">3-deoxy-D-manno-oct-2-ulosonic acid (Kdo) hydroxylase</fullName>
    </recommendedName>
</protein>
<keyword evidence="2" id="KW-1185">Reference proteome</keyword>
<dbReference type="Pfam" id="PF11004">
    <property type="entry name" value="Kdo_hydroxy"/>
    <property type="match status" value="1"/>
</dbReference>
<gene>
    <name evidence="1" type="ORF">Lqui_0031</name>
</gene>
<dbReference type="STRING" id="45073.Lqui_0031"/>
<dbReference type="Proteomes" id="UP000054618">
    <property type="component" value="Unassembled WGS sequence"/>
</dbReference>
<proteinExistence type="predicted"/>
<reference evidence="1 2" key="1">
    <citation type="submission" date="2015-11" db="EMBL/GenBank/DDBJ databases">
        <title>Genomic analysis of 38 Legionella species identifies large and diverse effector repertoires.</title>
        <authorList>
            <person name="Burstein D."/>
            <person name="Amaro F."/>
            <person name="Zusman T."/>
            <person name="Lifshitz Z."/>
            <person name="Cohen O."/>
            <person name="Gilbert J.A."/>
            <person name="Pupko T."/>
            <person name="Shuman H.A."/>
            <person name="Segal G."/>
        </authorList>
    </citation>
    <scope>NUCLEOTIDE SEQUENCE [LARGE SCALE GENOMIC DNA]</scope>
    <source>
        <strain evidence="1 2">CDC#1442-AUS-E</strain>
    </source>
</reference>
<sequence length="296" mass="34537">MDEPLYILNSNSLDKINEVQKDLALNLLESGQVLYFPEYFYAHNAQQEHYLLTDKILDGQHKNISYDYLKDRLGGYNSNNQGLPSILKPFMRQYAEFAKHLLDTVCPLYAEHLIWGRTSYRPAEIRGRASSKRKDDTRVHVDSFPASPVNGRRILRVFCNINPYGEPRVWQLGEAFNQVLERFSPAIPKYNPSVAKLLKWLKVTKTMRSAYDHYQLQLHDRMKLDDHYQQTVSKNTINFQAQSTWVVFTDHVSHAALSGQFLLEQTFYLPVAAMRNPEHSPLRCWEKNKMEELVQA</sequence>
<evidence type="ECO:0000313" key="2">
    <source>
        <dbReference type="Proteomes" id="UP000054618"/>
    </source>
</evidence>
<name>A0A0W0Y8W6_9GAMM</name>
<dbReference type="OrthoDB" id="21302at2"/>
<dbReference type="EMBL" id="LNYS01000001">
    <property type="protein sequence ID" value="KTD53076.1"/>
    <property type="molecule type" value="Genomic_DNA"/>
</dbReference>
<dbReference type="InterPro" id="IPR021266">
    <property type="entry name" value="Kdo_hydroxlase"/>
</dbReference>
<dbReference type="PATRIC" id="fig|45073.5.peg.32"/>
<accession>A0A0W0Y8W6</accession>
<comment type="caution">
    <text evidence="1">The sequence shown here is derived from an EMBL/GenBank/DDBJ whole genome shotgun (WGS) entry which is preliminary data.</text>
</comment>
<organism evidence="1 2">
    <name type="scientific">Legionella quinlivanii</name>
    <dbReference type="NCBI Taxonomy" id="45073"/>
    <lineage>
        <taxon>Bacteria</taxon>
        <taxon>Pseudomonadati</taxon>
        <taxon>Pseudomonadota</taxon>
        <taxon>Gammaproteobacteria</taxon>
        <taxon>Legionellales</taxon>
        <taxon>Legionellaceae</taxon>
        <taxon>Legionella</taxon>
    </lineage>
</organism>
<evidence type="ECO:0008006" key="3">
    <source>
        <dbReference type="Google" id="ProtNLM"/>
    </source>
</evidence>
<dbReference type="RefSeq" id="WP_065236101.1">
    <property type="nucleotide sequence ID" value="NZ_CAAAIK010000013.1"/>
</dbReference>
<evidence type="ECO:0000313" key="1">
    <source>
        <dbReference type="EMBL" id="KTD53076.1"/>
    </source>
</evidence>
<dbReference type="AlphaFoldDB" id="A0A0W0Y8W6"/>